<evidence type="ECO:0000256" key="2">
    <source>
        <dbReference type="ARBA" id="ARBA00022473"/>
    </source>
</evidence>
<feature type="domain" description="EGF-like" evidence="17">
    <location>
        <begin position="20"/>
        <end position="53"/>
    </location>
</feature>
<gene>
    <name evidence="18" type="ORF">EOD39_6493</name>
</gene>
<dbReference type="PROSITE" id="PS01186">
    <property type="entry name" value="EGF_2"/>
    <property type="match status" value="4"/>
</dbReference>
<keyword evidence="11 14" id="KW-1015">Disulfide bond</keyword>
<dbReference type="InterPro" id="IPR018097">
    <property type="entry name" value="EGF_Ca-bd_CS"/>
</dbReference>
<dbReference type="EMBL" id="SCEB01000041">
    <property type="protein sequence ID" value="RXN01494.1"/>
    <property type="molecule type" value="Genomic_DNA"/>
</dbReference>
<dbReference type="PROSITE" id="PS01187">
    <property type="entry name" value="EGF_CA"/>
    <property type="match status" value="1"/>
</dbReference>
<dbReference type="AlphaFoldDB" id="A0A662Z093"/>
<evidence type="ECO:0000256" key="9">
    <source>
        <dbReference type="ARBA" id="ARBA00022989"/>
    </source>
</evidence>
<keyword evidence="10 16" id="KW-0472">Membrane</keyword>
<dbReference type="Pfam" id="PF12661">
    <property type="entry name" value="hEGF"/>
    <property type="match status" value="1"/>
</dbReference>
<comment type="caution">
    <text evidence="18">The sequence shown here is derived from an EMBL/GenBank/DDBJ whole genome shotgun (WGS) entry which is preliminary data.</text>
</comment>
<feature type="compositionally biased region" description="Pro residues" evidence="15">
    <location>
        <begin position="777"/>
        <end position="795"/>
    </location>
</feature>
<dbReference type="SUPFAM" id="SSF57184">
    <property type="entry name" value="Growth factor receptor domain"/>
    <property type="match status" value="1"/>
</dbReference>
<feature type="domain" description="EGF-like" evidence="17">
    <location>
        <begin position="86"/>
        <end position="124"/>
    </location>
</feature>
<dbReference type="GO" id="GO:0048731">
    <property type="term" value="P:system development"/>
    <property type="evidence" value="ECO:0007669"/>
    <property type="project" value="UniProtKB-ARBA"/>
</dbReference>
<evidence type="ECO:0000256" key="15">
    <source>
        <dbReference type="SAM" id="MobiDB-lite"/>
    </source>
</evidence>
<sequence>MTRSYSLILEALDYDNSTSGPAICKQGCHPVHGYCKQPGECRCHYGWQGPNCEECVTFPGCVHGSCTEPWKCVCDTNWGGLLCNKDLNYCGTHQPCLNRGTCVNTEPNEYQCTCEEGFRGRTCEIDTDECVPSPCAHGGTCQDLHNGFQCSCPPQWTGKTCQLDADECELQLCVNALACRNLIGGYFCDCAPGWSGQNCDMRNDPCPGECQHGGQCEDSPHGYRCHCLPRYTGLYCQTRLGECASTPCLNGGLCTDLEVGFLCHCAMGFTGKHCEVVLDLCSSNPCQQESLCQSTEGGFLCACPEGYEGKDCMSLKDPCHGAHCQGSRGTLYLIIILLSVLAVLVISLCVFLIVRHHRRRKDCQHSPPDESINNQREYINLIRNLPKPEEIELALPPPTSASLPEKKLLMQGPEVPKVDISNLEREKLNHFHCPDWEELEKKDPAQFLQVHGRAYKIHLDSAVALAAESPVNMMPWQGDANNMIDRFDVRAHLDYIPKYTPPLLNTVSSEQESDERKCNYERYRGLVQNDFASISEEQCLYQIYMDELYGGLQKPNEEEKKKLAEKKVSIGYTYEDSTVTEADSPSDKGEGEDEDEDNSETDEDEEIPDIDVEVDVDELAEEQVLEVNKLATSYGMAEGDFVRMLRKDKQEVEAIKHAKALEEEKAMYSGRRSRRQRREFREKRLKGRQISPPSYARRDSPTYDPYKRSPSESSSGSRSRSHTNSPSQEEKITFITSFGGSDEEGAPGRAASTAASKHSPASASASTAASATGDALPPLPRPLPPLPRPRLPPRPARGQAPGRGEVSAGLAGAVARGLAHAAGLTQTAGGAGALDRTAGGGGTPGGNERNHAHGHDPAPQTGCDTPPPADAPGLKLLVVKSLELPKSSKLTPQERLKLRMNRALNRQRKNSFQDTYSTAWACNVKADKKAAQEKMQQQEHERQEREDELRAMARKIRIK</sequence>
<evidence type="ECO:0000256" key="8">
    <source>
        <dbReference type="ARBA" id="ARBA00022976"/>
    </source>
</evidence>
<dbReference type="Pfam" id="PF07645">
    <property type="entry name" value="EGF_CA"/>
    <property type="match status" value="1"/>
</dbReference>
<evidence type="ECO:0000256" key="3">
    <source>
        <dbReference type="ARBA" id="ARBA00022536"/>
    </source>
</evidence>
<proteinExistence type="predicted"/>
<dbReference type="GO" id="GO:0005509">
    <property type="term" value="F:calcium ion binding"/>
    <property type="evidence" value="ECO:0007669"/>
    <property type="project" value="InterPro"/>
</dbReference>
<dbReference type="GO" id="GO:0016020">
    <property type="term" value="C:membrane"/>
    <property type="evidence" value="ECO:0007669"/>
    <property type="project" value="UniProtKB-SubCell"/>
</dbReference>
<evidence type="ECO:0000259" key="17">
    <source>
        <dbReference type="PROSITE" id="PS50026"/>
    </source>
</evidence>
<feature type="region of interest" description="Disordered" evidence="15">
    <location>
        <begin position="574"/>
        <end position="609"/>
    </location>
</feature>
<evidence type="ECO:0000256" key="16">
    <source>
        <dbReference type="SAM" id="Phobius"/>
    </source>
</evidence>
<feature type="domain" description="EGF-like" evidence="17">
    <location>
        <begin position="202"/>
        <end position="237"/>
    </location>
</feature>
<feature type="compositionally biased region" description="Basic and acidic residues" evidence="15">
    <location>
        <begin position="696"/>
        <end position="710"/>
    </location>
</feature>
<feature type="disulfide bond" evidence="14">
    <location>
        <begin position="303"/>
        <end position="312"/>
    </location>
</feature>
<evidence type="ECO:0000256" key="14">
    <source>
        <dbReference type="PROSITE-ProRule" id="PRU00076"/>
    </source>
</evidence>
<keyword evidence="4" id="KW-0507">mRNA processing</keyword>
<evidence type="ECO:0000256" key="10">
    <source>
        <dbReference type="ARBA" id="ARBA00023136"/>
    </source>
</evidence>
<protein>
    <submittedName>
        <fullName evidence="18">CLK4-associating serine/arginine rich protein</fullName>
    </submittedName>
</protein>
<feature type="disulfide bond" evidence="14">
    <location>
        <begin position="227"/>
        <end position="236"/>
    </location>
</feature>
<keyword evidence="2" id="KW-0217">Developmental protein</keyword>
<feature type="compositionally biased region" description="Acidic residues" evidence="15">
    <location>
        <begin position="590"/>
        <end position="609"/>
    </location>
</feature>
<dbReference type="CDD" id="cd00054">
    <property type="entry name" value="EGF_CA"/>
    <property type="match status" value="6"/>
</dbReference>
<evidence type="ECO:0000313" key="19">
    <source>
        <dbReference type="Proteomes" id="UP000289886"/>
    </source>
</evidence>
<dbReference type="InterPro" id="IPR000152">
    <property type="entry name" value="EGF-type_Asp/Asn_hydroxyl_site"/>
</dbReference>
<dbReference type="InterPro" id="IPR019147">
    <property type="entry name" value="SWAP_N_domain"/>
</dbReference>
<keyword evidence="5 16" id="KW-0812">Transmembrane</keyword>
<dbReference type="InterPro" id="IPR013032">
    <property type="entry name" value="EGF-like_CS"/>
</dbReference>
<keyword evidence="8" id="KW-0914">Notch signaling pathway</keyword>
<feature type="disulfide bond" evidence="14">
    <location>
        <begin position="152"/>
        <end position="161"/>
    </location>
</feature>
<dbReference type="Pfam" id="PF09750">
    <property type="entry name" value="DRY_EERY"/>
    <property type="match status" value="1"/>
</dbReference>
<keyword evidence="9 16" id="KW-1133">Transmembrane helix</keyword>
<accession>A0A662Z093</accession>
<dbReference type="Pfam" id="PF00008">
    <property type="entry name" value="EGF"/>
    <property type="match status" value="4"/>
</dbReference>
<feature type="domain" description="EGF-like" evidence="17">
    <location>
        <begin position="239"/>
        <end position="275"/>
    </location>
</feature>
<name>A0A662Z093_ACIRT</name>
<comment type="subcellular location">
    <subcellularLocation>
        <location evidence="1">Membrane</location>
        <topology evidence="1">Single-pass type I membrane protein</topology>
    </subcellularLocation>
</comment>
<keyword evidence="3 14" id="KW-0245">EGF-like domain</keyword>
<organism evidence="18 19">
    <name type="scientific">Acipenser ruthenus</name>
    <name type="common">Sterlet sturgeon</name>
    <dbReference type="NCBI Taxonomy" id="7906"/>
    <lineage>
        <taxon>Eukaryota</taxon>
        <taxon>Metazoa</taxon>
        <taxon>Chordata</taxon>
        <taxon>Craniata</taxon>
        <taxon>Vertebrata</taxon>
        <taxon>Euteleostomi</taxon>
        <taxon>Actinopterygii</taxon>
        <taxon>Chondrostei</taxon>
        <taxon>Acipenseriformes</taxon>
        <taxon>Acipenseridae</taxon>
        <taxon>Acipenser</taxon>
    </lineage>
</organism>
<dbReference type="InterPro" id="IPR001881">
    <property type="entry name" value="EGF-like_Ca-bd_dom"/>
</dbReference>
<feature type="compositionally biased region" description="Basic and acidic residues" evidence="15">
    <location>
        <begin position="931"/>
        <end position="951"/>
    </location>
</feature>
<feature type="disulfide bond" evidence="14">
    <location>
        <begin position="43"/>
        <end position="52"/>
    </location>
</feature>
<feature type="compositionally biased region" description="Low complexity" evidence="15">
    <location>
        <begin position="750"/>
        <end position="772"/>
    </location>
</feature>
<feature type="transmembrane region" description="Helical" evidence="16">
    <location>
        <begin position="331"/>
        <end position="354"/>
    </location>
</feature>
<keyword evidence="6" id="KW-0732">Signal</keyword>
<dbReference type="FunFam" id="2.10.25.10:FF:000146">
    <property type="entry name" value="Putative neurogenic locus notch"/>
    <property type="match status" value="1"/>
</dbReference>
<feature type="disulfide bond" evidence="14">
    <location>
        <begin position="265"/>
        <end position="274"/>
    </location>
</feature>
<dbReference type="SMART" id="SM00181">
    <property type="entry name" value="EGF"/>
    <property type="match status" value="8"/>
</dbReference>
<evidence type="ECO:0000256" key="4">
    <source>
        <dbReference type="ARBA" id="ARBA00022664"/>
    </source>
</evidence>
<dbReference type="PROSITE" id="PS00010">
    <property type="entry name" value="ASX_HYDROXYL"/>
    <property type="match status" value="4"/>
</dbReference>
<feature type="disulfide bond" evidence="14">
    <location>
        <begin position="206"/>
        <end position="216"/>
    </location>
</feature>
<dbReference type="Pfam" id="PF21700">
    <property type="entry name" value="EGF_DL_JAG"/>
    <property type="match status" value="1"/>
</dbReference>
<dbReference type="GO" id="GO:0045597">
    <property type="term" value="P:positive regulation of cell differentiation"/>
    <property type="evidence" value="ECO:0007669"/>
    <property type="project" value="UniProtKB-ARBA"/>
</dbReference>
<dbReference type="PRINTS" id="PR00010">
    <property type="entry name" value="EGFBLOOD"/>
</dbReference>
<dbReference type="GO" id="GO:1901222">
    <property type="term" value="P:regulation of non-canonical NF-kappaB signal transduction"/>
    <property type="evidence" value="ECO:0007669"/>
    <property type="project" value="UniProtKB-ARBA"/>
</dbReference>
<dbReference type="GO" id="GO:0007219">
    <property type="term" value="P:Notch signaling pathway"/>
    <property type="evidence" value="ECO:0007669"/>
    <property type="project" value="UniProtKB-KW"/>
</dbReference>
<feature type="domain" description="EGF-like" evidence="17">
    <location>
        <begin position="277"/>
        <end position="313"/>
    </location>
</feature>
<dbReference type="PROSITE" id="PS00022">
    <property type="entry name" value="EGF_1"/>
    <property type="match status" value="7"/>
</dbReference>
<dbReference type="PANTHER" id="PTHR13161:SF4">
    <property type="entry name" value="CLK4-ASSOCIATING SERINE_ARGININE RICH PROTEIN"/>
    <property type="match status" value="1"/>
</dbReference>
<dbReference type="FunFam" id="2.10.25.10:FF:000472">
    <property type="entry name" value="Uncharacterized protein, isoform A"/>
    <property type="match status" value="1"/>
</dbReference>
<evidence type="ECO:0000256" key="7">
    <source>
        <dbReference type="ARBA" id="ARBA00022737"/>
    </source>
</evidence>
<comment type="caution">
    <text evidence="14">Lacks conserved residue(s) required for the propagation of feature annotation.</text>
</comment>
<dbReference type="FunFam" id="2.10.25.10:FF:000061">
    <property type="entry name" value="Delta-like protein"/>
    <property type="match status" value="1"/>
</dbReference>
<dbReference type="PANTHER" id="PTHR13161">
    <property type="entry name" value="SPLICING FACTOR SUPPRESSOR OF WHITE APRICOT"/>
    <property type="match status" value="1"/>
</dbReference>
<evidence type="ECO:0000256" key="5">
    <source>
        <dbReference type="ARBA" id="ARBA00022692"/>
    </source>
</evidence>
<evidence type="ECO:0000256" key="6">
    <source>
        <dbReference type="ARBA" id="ARBA00022729"/>
    </source>
</evidence>
<dbReference type="SUPFAM" id="SSF57196">
    <property type="entry name" value="EGF/Laminin"/>
    <property type="match status" value="4"/>
</dbReference>
<dbReference type="FunFam" id="2.10.25.10:FF:000148">
    <property type="entry name" value="Delta-like protein"/>
    <property type="match status" value="1"/>
</dbReference>
<dbReference type="Proteomes" id="UP000289886">
    <property type="component" value="Unassembled WGS sequence"/>
</dbReference>
<dbReference type="GO" id="GO:0006397">
    <property type="term" value="P:mRNA processing"/>
    <property type="evidence" value="ECO:0007669"/>
    <property type="project" value="UniProtKB-KW"/>
</dbReference>
<dbReference type="GO" id="GO:0008380">
    <property type="term" value="P:RNA splicing"/>
    <property type="evidence" value="ECO:0007669"/>
    <property type="project" value="UniProtKB-KW"/>
</dbReference>
<dbReference type="PROSITE" id="PS50026">
    <property type="entry name" value="EGF_3"/>
    <property type="match status" value="7"/>
</dbReference>
<dbReference type="GO" id="GO:0060218">
    <property type="term" value="P:hematopoietic stem cell differentiation"/>
    <property type="evidence" value="ECO:0007669"/>
    <property type="project" value="UniProtKB-ARBA"/>
</dbReference>
<dbReference type="FunFam" id="2.10.25.10:FF:000066">
    <property type="entry name" value="FAT atypical cadherin 4"/>
    <property type="match status" value="1"/>
</dbReference>
<feature type="disulfide bond" evidence="14">
    <location>
        <begin position="114"/>
        <end position="123"/>
    </location>
</feature>
<feature type="region of interest" description="Disordered" evidence="15">
    <location>
        <begin position="826"/>
        <end position="872"/>
    </location>
</feature>
<dbReference type="InterPro" id="IPR009030">
    <property type="entry name" value="Growth_fac_rcpt_cys_sf"/>
</dbReference>
<evidence type="ECO:0000256" key="12">
    <source>
        <dbReference type="ARBA" id="ARBA00023180"/>
    </source>
</evidence>
<evidence type="ECO:0000256" key="1">
    <source>
        <dbReference type="ARBA" id="ARBA00004479"/>
    </source>
</evidence>
<keyword evidence="7" id="KW-0677">Repeat</keyword>
<feature type="disulfide bond" evidence="14">
    <location>
        <begin position="190"/>
        <end position="199"/>
    </location>
</feature>
<feature type="compositionally biased region" description="Basic residues" evidence="15">
    <location>
        <begin position="671"/>
        <end position="687"/>
    </location>
</feature>
<dbReference type="Gene3D" id="2.10.25.10">
    <property type="entry name" value="Laminin"/>
    <property type="match status" value="7"/>
</dbReference>
<feature type="region of interest" description="Disordered" evidence="15">
    <location>
        <begin position="931"/>
        <end position="959"/>
    </location>
</feature>
<keyword evidence="12" id="KW-0325">Glycoprotein</keyword>
<dbReference type="SMART" id="SM00179">
    <property type="entry name" value="EGF_CA"/>
    <property type="match status" value="6"/>
</dbReference>
<feature type="region of interest" description="Disordered" evidence="15">
    <location>
        <begin position="663"/>
        <end position="808"/>
    </location>
</feature>
<keyword evidence="19" id="KW-1185">Reference proteome</keyword>
<feature type="domain" description="EGF-like" evidence="17">
    <location>
        <begin position="126"/>
        <end position="162"/>
    </location>
</feature>
<dbReference type="InterPro" id="IPR040397">
    <property type="entry name" value="SWAP"/>
</dbReference>
<dbReference type="InterPro" id="IPR000742">
    <property type="entry name" value="EGF"/>
</dbReference>
<dbReference type="FunFam" id="2.10.25.10:FF:000018">
    <property type="entry name" value="Delta-like 1"/>
    <property type="match status" value="1"/>
</dbReference>
<evidence type="ECO:0000256" key="13">
    <source>
        <dbReference type="ARBA" id="ARBA00023187"/>
    </source>
</evidence>
<keyword evidence="13" id="KW-0508">mRNA splicing</keyword>
<reference evidence="18 19" key="1">
    <citation type="submission" date="2019-01" db="EMBL/GenBank/DDBJ databases">
        <title>Draft Genome and Complete Hox-Cluster Characterization of the Sterlet Sturgeon (Acipenser ruthenus).</title>
        <authorList>
            <person name="Wei Q."/>
        </authorList>
    </citation>
    <scope>NUCLEOTIDE SEQUENCE [LARGE SCALE GENOMIC DNA]</scope>
    <source>
        <strain evidence="18">WHYD16114868_AA</strain>
        <tissue evidence="18">Blood</tissue>
    </source>
</reference>
<feature type="domain" description="EGF-like" evidence="17">
    <location>
        <begin position="164"/>
        <end position="200"/>
    </location>
</feature>
<evidence type="ECO:0000313" key="18">
    <source>
        <dbReference type="EMBL" id="RXN01494.1"/>
    </source>
</evidence>
<dbReference type="InterPro" id="IPR049883">
    <property type="entry name" value="NOTCH1_EGF-like"/>
</dbReference>
<dbReference type="SMART" id="SM01141">
    <property type="entry name" value="DRY_EERY"/>
    <property type="match status" value="1"/>
</dbReference>
<evidence type="ECO:0000256" key="11">
    <source>
        <dbReference type="ARBA" id="ARBA00023157"/>
    </source>
</evidence>
<feature type="compositionally biased region" description="Low complexity" evidence="15">
    <location>
        <begin position="711"/>
        <end position="727"/>
    </location>
</feature>